<dbReference type="Gene3D" id="3.40.50.300">
    <property type="entry name" value="P-loop containing nucleotide triphosphate hydrolases"/>
    <property type="match status" value="2"/>
</dbReference>
<feature type="compositionally biased region" description="Polar residues" evidence="5">
    <location>
        <begin position="1"/>
        <end position="13"/>
    </location>
</feature>
<dbReference type="InterPro" id="IPR007502">
    <property type="entry name" value="Helicase-assoc_dom"/>
</dbReference>
<dbReference type="RefSeq" id="XP_021871450.1">
    <property type="nucleotide sequence ID" value="XM_022018245.1"/>
</dbReference>
<dbReference type="SUPFAM" id="SSF52540">
    <property type="entry name" value="P-loop containing nucleoside triphosphate hydrolases"/>
    <property type="match status" value="1"/>
</dbReference>
<feature type="compositionally biased region" description="Polar residues" evidence="5">
    <location>
        <begin position="1461"/>
        <end position="1472"/>
    </location>
</feature>
<dbReference type="CDD" id="cd17917">
    <property type="entry name" value="DEXHc_RHA-like"/>
    <property type="match status" value="1"/>
</dbReference>
<protein>
    <submittedName>
        <fullName evidence="8">p-loop containing nucleoside triphosphate hydrolase protein</fullName>
    </submittedName>
</protein>
<evidence type="ECO:0000259" key="7">
    <source>
        <dbReference type="PROSITE" id="PS51194"/>
    </source>
</evidence>
<dbReference type="PANTHER" id="PTHR18934:SF203">
    <property type="entry name" value="ATP-DEPENDENT RNA HELICASE A"/>
    <property type="match status" value="1"/>
</dbReference>
<dbReference type="InterPro" id="IPR014001">
    <property type="entry name" value="Helicase_ATP-bd"/>
</dbReference>
<dbReference type="GO" id="GO:0004386">
    <property type="term" value="F:helicase activity"/>
    <property type="evidence" value="ECO:0007669"/>
    <property type="project" value="UniProtKB-KW"/>
</dbReference>
<evidence type="ECO:0000256" key="3">
    <source>
        <dbReference type="ARBA" id="ARBA00022806"/>
    </source>
</evidence>
<dbReference type="PROSITE" id="PS51192">
    <property type="entry name" value="HELICASE_ATP_BIND_1"/>
    <property type="match status" value="1"/>
</dbReference>
<evidence type="ECO:0000256" key="4">
    <source>
        <dbReference type="ARBA" id="ARBA00022840"/>
    </source>
</evidence>
<feature type="compositionally biased region" description="Polar residues" evidence="5">
    <location>
        <begin position="313"/>
        <end position="331"/>
    </location>
</feature>
<evidence type="ECO:0000313" key="8">
    <source>
        <dbReference type="EMBL" id="ORX37412.1"/>
    </source>
</evidence>
<proteinExistence type="predicted"/>
<feature type="compositionally biased region" description="Low complexity" evidence="5">
    <location>
        <begin position="143"/>
        <end position="167"/>
    </location>
</feature>
<dbReference type="Pfam" id="PF00271">
    <property type="entry name" value="Helicase_C"/>
    <property type="match status" value="1"/>
</dbReference>
<dbReference type="SMART" id="SM00490">
    <property type="entry name" value="HELICc"/>
    <property type="match status" value="1"/>
</dbReference>
<dbReference type="GO" id="GO:0003723">
    <property type="term" value="F:RNA binding"/>
    <property type="evidence" value="ECO:0007669"/>
    <property type="project" value="TreeGrafter"/>
</dbReference>
<dbReference type="Proteomes" id="UP000193218">
    <property type="component" value="Unassembled WGS sequence"/>
</dbReference>
<feature type="compositionally biased region" description="Basic and acidic residues" evidence="5">
    <location>
        <begin position="179"/>
        <end position="241"/>
    </location>
</feature>
<keyword evidence="1" id="KW-0547">Nucleotide-binding</keyword>
<dbReference type="InterPro" id="IPR027417">
    <property type="entry name" value="P-loop_NTPase"/>
</dbReference>
<dbReference type="SMART" id="SM00847">
    <property type="entry name" value="HA2"/>
    <property type="match status" value="1"/>
</dbReference>
<feature type="domain" description="Helicase C-terminal" evidence="7">
    <location>
        <begin position="915"/>
        <end position="1089"/>
    </location>
</feature>
<accession>A0A1Y1UHA6</accession>
<feature type="compositionally biased region" description="Basic and acidic residues" evidence="5">
    <location>
        <begin position="97"/>
        <end position="118"/>
    </location>
</feature>
<feature type="compositionally biased region" description="Acidic residues" evidence="5">
    <location>
        <begin position="1473"/>
        <end position="1489"/>
    </location>
</feature>
<dbReference type="STRING" id="4999.A0A1Y1UHA6"/>
<evidence type="ECO:0000313" key="9">
    <source>
        <dbReference type="Proteomes" id="UP000193218"/>
    </source>
</evidence>
<dbReference type="Pfam" id="PF04408">
    <property type="entry name" value="WHD_HA2"/>
    <property type="match status" value="1"/>
</dbReference>
<dbReference type="InParanoid" id="A0A1Y1UHA6"/>
<evidence type="ECO:0000256" key="5">
    <source>
        <dbReference type="SAM" id="MobiDB-lite"/>
    </source>
</evidence>
<keyword evidence="3" id="KW-0347">Helicase</keyword>
<dbReference type="SMART" id="SM00487">
    <property type="entry name" value="DEXDc"/>
    <property type="match status" value="1"/>
</dbReference>
<dbReference type="PANTHER" id="PTHR18934">
    <property type="entry name" value="ATP-DEPENDENT RNA HELICASE"/>
    <property type="match status" value="1"/>
</dbReference>
<sequence length="1552" mass="172583">MSQASGSNVTLPSSLPVKPDIASNSSSASSSSKPLISRISLPHGLPQKPTFALPTRPPSASLRSRPIQNDRPPRSRSPSPRRRSAHHDSYIPRSPPRRQDDWDRRDDHRPGPREDWGIKDTYIPRPLSPPGSRRRISVDRVSSRSPVKGLSSSSASAASPVPRAPSSELPKTFFTFSHKKSEEKHAREEQRRSEYEQRIREKRKRDDEAAEQDRMGRLADRSHPSEAVESAEIKDADDRSNLKRSASSTTIESGPSKASRPIPTGPKSATGVFGAPTGPRSRSGLRGIIASPTGVSSKTPTGPRAMTVRELHSTSSPSELALPSQPQTSPGPGTLQVLEGPIKDREAIMSANADLQLDQAQLQSPRSSLFDRMSHEGQTPQFSVLWGRIDGKRIARATVNIRGKCRIVCTGDGQDAKDAYEASALAAHYELTRREMSGATPPVAGSASPQDPVHIVEDSEAAESEFVTDSDVETSAIDTKRLSNGIVIQLPRAKKFMAYYCERYQFDPPSIEIVGSPPNCEAIMSVGGRTIGMGTGTSPEQAQQNSYLDVVQYLELCDPRLWTDFREEERRNALPSLVFQISEQLNEDIYGLCSDITQSKLHRKAPADGSLQPDAINQNPAQTSQNAIGDIQQISIEMKSKLDEYREDPTWEEMRTQRKGLPIYTKAKQIMDRISEDDVTVLVAATGSGKTTQIPQMILDDYIDRGQGAECNILCTQPRRLAARSVAERVAAERGQRLGKQVGYQVRFDAKLPQPRGSITYMTTGILHRRLQAMRDTNSDLEHTTHIIVDEAHERDIDTDLLLAVLKRFMAERKARGKPLKLILMSATIDPTLFQQYFATPEGPARVTEVPGRSFPVERHLLDEIVPRLKRYTEAQWVFRDPLVFEYLLRELSDDRALFVEDTEVPLPLPLVALTVAHILKQSTEGHILVFLPGLEEIKKTRMLLQTQHFVNGVNFEDPKYSIHFLHSAVPAEEQQKVFEPVPEGRRRIILATNIAETSVTIPDVVYVVDGGRLRENRYDPVSSLSSLVLAWVSKSHLDQRAGRAGRHRPGEYFSVISKLRLESLGSHQLVEMKRENLTNVVMHVNALNIGAVHDILGETIEPPAPDRVAAAIKSLQQLGVLDKNERLTSLGRVLQRLPIDAAVGKLLLYGAMFRCLDSALTLSAVMSLGSPFMVPLDRRSEVRKIHNSFSPSAFKSDLLAGLMAYNKWREIEERNWDEACEYCKSSSLKIGAMIDIRNMRDSLLRALSDSGILAVSDGRLLQRIHKYNGRPNVPPHLNIHNDSLPLLAALICLASAPNFAIQKSPSLYRTANDKHLIISNGSVNRKTRETGQSDKSPASPIVNEKRLYAFTVKASLPSEEGASGKSSANKKARSATSVLRQVSRIDPLTYLLFGAYDLVHDGKSLLCDSWLAVTGNPYTLSDIVKLRSLIDTCMLRVFEGLGHSLIMDRDSRRREIQQRIQLPRSTSPNISSDDEKDADVTQEDEAEEEQVRQILTLEPDEIRELQLLTADVVRILDAYAEEREGDKIYASSHEYGPELDDDLREQEAVMI</sequence>
<dbReference type="CDD" id="cd18791">
    <property type="entry name" value="SF2_C_RHA"/>
    <property type="match status" value="1"/>
</dbReference>
<dbReference type="PROSITE" id="PS51194">
    <property type="entry name" value="HELICASE_CTER"/>
    <property type="match status" value="1"/>
</dbReference>
<reference evidence="8 9" key="1">
    <citation type="submission" date="2017-03" db="EMBL/GenBank/DDBJ databases">
        <title>Widespread Adenine N6-methylation of Active Genes in Fungi.</title>
        <authorList>
            <consortium name="DOE Joint Genome Institute"/>
            <person name="Mondo S.J."/>
            <person name="Dannebaum R.O."/>
            <person name="Kuo R.C."/>
            <person name="Louie K.B."/>
            <person name="Bewick A.J."/>
            <person name="Labutti K."/>
            <person name="Haridas S."/>
            <person name="Kuo A."/>
            <person name="Salamov A."/>
            <person name="Ahrendt S.R."/>
            <person name="Lau R."/>
            <person name="Bowen B.P."/>
            <person name="Lipzen A."/>
            <person name="Sullivan W."/>
            <person name="Andreopoulos W.B."/>
            <person name="Clum A."/>
            <person name="Lindquist E."/>
            <person name="Daum C."/>
            <person name="Northen T.R."/>
            <person name="Ramamoorthy G."/>
            <person name="Schmitz R.J."/>
            <person name="Gryganskyi A."/>
            <person name="Culley D."/>
            <person name="Magnuson J."/>
            <person name="James T.Y."/>
            <person name="O'Malley M.A."/>
            <person name="Stajich J.E."/>
            <person name="Spatafora J.W."/>
            <person name="Visel A."/>
            <person name="Grigoriev I.V."/>
        </authorList>
    </citation>
    <scope>NUCLEOTIDE SEQUENCE [LARGE SCALE GENOMIC DNA]</scope>
    <source>
        <strain evidence="8 9">NRRL Y-17943</strain>
    </source>
</reference>
<dbReference type="GeneID" id="33560054"/>
<dbReference type="GO" id="GO:0005524">
    <property type="term" value="F:ATP binding"/>
    <property type="evidence" value="ECO:0007669"/>
    <property type="project" value="UniProtKB-KW"/>
</dbReference>
<dbReference type="Pfam" id="PF21010">
    <property type="entry name" value="HA2_C"/>
    <property type="match status" value="1"/>
</dbReference>
<feature type="region of interest" description="Disordered" evidence="5">
    <location>
        <begin position="1461"/>
        <end position="1489"/>
    </location>
</feature>
<keyword evidence="2 8" id="KW-0378">Hydrolase</keyword>
<evidence type="ECO:0000256" key="2">
    <source>
        <dbReference type="ARBA" id="ARBA00022801"/>
    </source>
</evidence>
<dbReference type="Pfam" id="PF00270">
    <property type="entry name" value="DEAD"/>
    <property type="match status" value="1"/>
</dbReference>
<dbReference type="OrthoDB" id="28053at2759"/>
<feature type="region of interest" description="Disordered" evidence="5">
    <location>
        <begin position="1"/>
        <end position="335"/>
    </location>
</feature>
<comment type="caution">
    <text evidence="8">The sequence shown here is derived from an EMBL/GenBank/DDBJ whole genome shotgun (WGS) entry which is preliminary data.</text>
</comment>
<keyword evidence="9" id="KW-1185">Reference proteome</keyword>
<dbReference type="InterPro" id="IPR011545">
    <property type="entry name" value="DEAD/DEAH_box_helicase_dom"/>
</dbReference>
<evidence type="ECO:0000259" key="6">
    <source>
        <dbReference type="PROSITE" id="PS51192"/>
    </source>
</evidence>
<dbReference type="EMBL" id="NBSH01000006">
    <property type="protein sequence ID" value="ORX37412.1"/>
    <property type="molecule type" value="Genomic_DNA"/>
</dbReference>
<gene>
    <name evidence="8" type="ORF">BD324DRAFT_651007</name>
</gene>
<feature type="compositionally biased region" description="Polar residues" evidence="5">
    <location>
        <begin position="243"/>
        <end position="253"/>
    </location>
</feature>
<feature type="compositionally biased region" description="Low complexity" evidence="5">
    <location>
        <begin position="22"/>
        <end position="42"/>
    </location>
</feature>
<evidence type="ECO:0000256" key="1">
    <source>
        <dbReference type="ARBA" id="ARBA00022741"/>
    </source>
</evidence>
<organism evidence="8 9">
    <name type="scientific">Kockovaella imperatae</name>
    <dbReference type="NCBI Taxonomy" id="4999"/>
    <lineage>
        <taxon>Eukaryota</taxon>
        <taxon>Fungi</taxon>
        <taxon>Dikarya</taxon>
        <taxon>Basidiomycota</taxon>
        <taxon>Agaricomycotina</taxon>
        <taxon>Tremellomycetes</taxon>
        <taxon>Tremellales</taxon>
        <taxon>Cuniculitremaceae</taxon>
        <taxon>Kockovaella</taxon>
    </lineage>
</organism>
<dbReference type="Gene3D" id="1.20.120.1080">
    <property type="match status" value="1"/>
</dbReference>
<feature type="domain" description="Helicase ATP-binding" evidence="6">
    <location>
        <begin position="671"/>
        <end position="847"/>
    </location>
</feature>
<keyword evidence="4" id="KW-0067">ATP-binding</keyword>
<dbReference type="FunFam" id="1.20.120.1080:FF:000002">
    <property type="entry name" value="Putative ATP-dependent RNA helicase DHX36"/>
    <property type="match status" value="1"/>
</dbReference>
<dbReference type="GO" id="GO:0016787">
    <property type="term" value="F:hydrolase activity"/>
    <property type="evidence" value="ECO:0007669"/>
    <property type="project" value="UniProtKB-KW"/>
</dbReference>
<name>A0A1Y1UHA6_9TREE</name>
<dbReference type="InterPro" id="IPR001650">
    <property type="entry name" value="Helicase_C-like"/>
</dbReference>
<dbReference type="InterPro" id="IPR048333">
    <property type="entry name" value="HA2_WH"/>
</dbReference>